<protein>
    <recommendedName>
        <fullName evidence="5">SCP domain-containing protein</fullName>
    </recommendedName>
</protein>
<organism evidence="3 4">
    <name type="scientific">Acanthamoeba castellanii (strain ATCC 30010 / Neff)</name>
    <dbReference type="NCBI Taxonomy" id="1257118"/>
    <lineage>
        <taxon>Eukaryota</taxon>
        <taxon>Amoebozoa</taxon>
        <taxon>Discosea</taxon>
        <taxon>Longamoebia</taxon>
        <taxon>Centramoebida</taxon>
        <taxon>Acanthamoebidae</taxon>
        <taxon>Acanthamoeba</taxon>
    </lineage>
</organism>
<reference evidence="3 4" key="1">
    <citation type="journal article" date="2013" name="Genome Biol.">
        <title>Genome of Acanthamoeba castellanii highlights extensive lateral gene transfer and early evolution of tyrosine kinase signaling.</title>
        <authorList>
            <person name="Clarke M."/>
            <person name="Lohan A.J."/>
            <person name="Liu B."/>
            <person name="Lagkouvardos I."/>
            <person name="Roy S."/>
            <person name="Zafar N."/>
            <person name="Bertelli C."/>
            <person name="Schilde C."/>
            <person name="Kianianmomeni A."/>
            <person name="Burglin T.R."/>
            <person name="Frech C."/>
            <person name="Turcotte B."/>
            <person name="Kopec K.O."/>
            <person name="Synnott J.M."/>
            <person name="Choo C."/>
            <person name="Paponov I."/>
            <person name="Finkler A."/>
            <person name="Soon Heng Tan C."/>
            <person name="Hutchins A.P."/>
            <person name="Weinmeier T."/>
            <person name="Rattei T."/>
            <person name="Chu J.S."/>
            <person name="Gimenez G."/>
            <person name="Irimia M."/>
            <person name="Rigden D.J."/>
            <person name="Fitzpatrick D.A."/>
            <person name="Lorenzo-Morales J."/>
            <person name="Bateman A."/>
            <person name="Chiu C.H."/>
            <person name="Tang P."/>
            <person name="Hegemann P."/>
            <person name="Fromm H."/>
            <person name="Raoult D."/>
            <person name="Greub G."/>
            <person name="Miranda-Saavedra D."/>
            <person name="Chen N."/>
            <person name="Nash P."/>
            <person name="Ginger M.L."/>
            <person name="Horn M."/>
            <person name="Schaap P."/>
            <person name="Caler L."/>
            <person name="Loftus B."/>
        </authorList>
    </citation>
    <scope>NUCLEOTIDE SEQUENCE [LARGE SCALE GENOMIC DNA]</scope>
    <source>
        <strain evidence="3 4">Neff</strain>
    </source>
</reference>
<name>L8H261_ACACF</name>
<sequence>MEKLTTGSIRPLCFVFLVLAMFVAWATDATATPSATPSTSPNPCVGLLAQPLARAELDAIYGVRSTLFDTGRRPPTIGDLARGNRAALCELYVNEASLDTNYQTRRTAAADPTLIRARYPVSNNLACPFMKTYAELNYTTGTVGEAVTYWRENYADLLDEASAFGVAAWARPSDGPEEVGLLVTVVRIVNRRTHCPPDVLPEWYVKRHTDGNDDEDEVEENAEETASE</sequence>
<feature type="signal peptide" evidence="2">
    <location>
        <begin position="1"/>
        <end position="31"/>
    </location>
</feature>
<dbReference type="AlphaFoldDB" id="L8H261"/>
<dbReference type="KEGG" id="acan:ACA1_270490"/>
<evidence type="ECO:0000256" key="2">
    <source>
        <dbReference type="SAM" id="SignalP"/>
    </source>
</evidence>
<proteinExistence type="predicted"/>
<gene>
    <name evidence="3" type="ORF">ACA1_270490</name>
</gene>
<dbReference type="RefSeq" id="XP_004341650.1">
    <property type="nucleotide sequence ID" value="XM_004341602.1"/>
</dbReference>
<feature type="compositionally biased region" description="Acidic residues" evidence="1">
    <location>
        <begin position="212"/>
        <end position="228"/>
    </location>
</feature>
<evidence type="ECO:0000313" key="3">
    <source>
        <dbReference type="EMBL" id="ELR19564.1"/>
    </source>
</evidence>
<keyword evidence="4" id="KW-1185">Reference proteome</keyword>
<evidence type="ECO:0000256" key="1">
    <source>
        <dbReference type="SAM" id="MobiDB-lite"/>
    </source>
</evidence>
<accession>L8H261</accession>
<dbReference type="VEuPathDB" id="AmoebaDB:ACA1_270490"/>
<evidence type="ECO:0000313" key="4">
    <source>
        <dbReference type="Proteomes" id="UP000011083"/>
    </source>
</evidence>
<feature type="chain" id="PRO_5003990331" description="SCP domain-containing protein" evidence="2">
    <location>
        <begin position="32"/>
        <end position="228"/>
    </location>
</feature>
<keyword evidence="2" id="KW-0732">Signal</keyword>
<evidence type="ECO:0008006" key="5">
    <source>
        <dbReference type="Google" id="ProtNLM"/>
    </source>
</evidence>
<feature type="region of interest" description="Disordered" evidence="1">
    <location>
        <begin position="208"/>
        <end position="228"/>
    </location>
</feature>
<dbReference type="EMBL" id="KB007933">
    <property type="protein sequence ID" value="ELR19564.1"/>
    <property type="molecule type" value="Genomic_DNA"/>
</dbReference>
<dbReference type="GeneID" id="14920352"/>
<dbReference type="Proteomes" id="UP000011083">
    <property type="component" value="Unassembled WGS sequence"/>
</dbReference>